<sequence length="232" mass="23923">MISKMVDVVDFAVNEQCHGYAECAAYKPFTQKNKAVFNIEYGNGGDACVSPAGVKLSTLVKSEDQSLDKLGGACPGQVDEPAKSSAKPTSTAKGVVSTPSPKPTKISSVKPSSTKNVPTSTKVASVAPKPYSTKVGSIKPSGSKPTSTKASPTKATPTKAPPANATPTKASPTKATPTKAPPANATPTKAIPSNATPVKPSSTKPCTTSTKSSHPTGLRHPHWSKPWWTKSN</sequence>
<accession>A0A6A5WFK9</accession>
<dbReference type="Pfam" id="PF03537">
    <property type="entry name" value="Glyco_hydro_114"/>
    <property type="match status" value="1"/>
</dbReference>
<dbReference type="Proteomes" id="UP000799779">
    <property type="component" value="Unassembled WGS sequence"/>
</dbReference>
<evidence type="ECO:0000256" key="1">
    <source>
        <dbReference type="SAM" id="MobiDB-lite"/>
    </source>
</evidence>
<dbReference type="OrthoDB" id="2108802at2759"/>
<feature type="compositionally biased region" description="Low complexity" evidence="1">
    <location>
        <begin position="143"/>
        <end position="216"/>
    </location>
</feature>
<feature type="region of interest" description="Disordered" evidence="1">
    <location>
        <begin position="70"/>
        <end position="232"/>
    </location>
</feature>
<evidence type="ECO:0000259" key="2">
    <source>
        <dbReference type="Pfam" id="PF03537"/>
    </source>
</evidence>
<feature type="compositionally biased region" description="Low complexity" evidence="1">
    <location>
        <begin position="96"/>
        <end position="115"/>
    </location>
</feature>
<feature type="domain" description="Glycoside-hydrolase family GH114 TIM-barrel" evidence="2">
    <location>
        <begin position="2"/>
        <end position="64"/>
    </location>
</feature>
<dbReference type="PANTHER" id="PTHR35273">
    <property type="entry name" value="ALPHA-1,4 POLYGALACTOSAMINIDASE, PUTATIVE (AFU_ORTHOLOGUE AFUA_3G07890)-RELATED"/>
    <property type="match status" value="1"/>
</dbReference>
<organism evidence="3 4">
    <name type="scientific">Amniculicola lignicola CBS 123094</name>
    <dbReference type="NCBI Taxonomy" id="1392246"/>
    <lineage>
        <taxon>Eukaryota</taxon>
        <taxon>Fungi</taxon>
        <taxon>Dikarya</taxon>
        <taxon>Ascomycota</taxon>
        <taxon>Pezizomycotina</taxon>
        <taxon>Dothideomycetes</taxon>
        <taxon>Pleosporomycetidae</taxon>
        <taxon>Pleosporales</taxon>
        <taxon>Amniculicolaceae</taxon>
        <taxon>Amniculicola</taxon>
    </lineage>
</organism>
<keyword evidence="3" id="KW-0378">Hydrolase</keyword>
<evidence type="ECO:0000313" key="3">
    <source>
        <dbReference type="EMBL" id="KAF2000690.1"/>
    </source>
</evidence>
<dbReference type="PANTHER" id="PTHR35273:SF2">
    <property type="entry name" value="ALPHA-GALACTOSIDASE"/>
    <property type="match status" value="1"/>
</dbReference>
<gene>
    <name evidence="3" type="ORF">P154DRAFT_192952</name>
</gene>
<dbReference type="EMBL" id="ML977587">
    <property type="protein sequence ID" value="KAF2000690.1"/>
    <property type="molecule type" value="Genomic_DNA"/>
</dbReference>
<protein>
    <submittedName>
        <fullName evidence="3">Glycoside hydrolase family 114 protein</fullName>
    </submittedName>
</protein>
<reference evidence="3" key="1">
    <citation type="journal article" date="2020" name="Stud. Mycol.">
        <title>101 Dothideomycetes genomes: a test case for predicting lifestyles and emergence of pathogens.</title>
        <authorList>
            <person name="Haridas S."/>
            <person name="Albert R."/>
            <person name="Binder M."/>
            <person name="Bloem J."/>
            <person name="Labutti K."/>
            <person name="Salamov A."/>
            <person name="Andreopoulos B."/>
            <person name="Baker S."/>
            <person name="Barry K."/>
            <person name="Bills G."/>
            <person name="Bluhm B."/>
            <person name="Cannon C."/>
            <person name="Castanera R."/>
            <person name="Culley D."/>
            <person name="Daum C."/>
            <person name="Ezra D."/>
            <person name="Gonzalez J."/>
            <person name="Henrissat B."/>
            <person name="Kuo A."/>
            <person name="Liang C."/>
            <person name="Lipzen A."/>
            <person name="Lutzoni F."/>
            <person name="Magnuson J."/>
            <person name="Mondo S."/>
            <person name="Nolan M."/>
            <person name="Ohm R."/>
            <person name="Pangilinan J."/>
            <person name="Park H.-J."/>
            <person name="Ramirez L."/>
            <person name="Alfaro M."/>
            <person name="Sun H."/>
            <person name="Tritt A."/>
            <person name="Yoshinaga Y."/>
            <person name="Zwiers L.-H."/>
            <person name="Turgeon B."/>
            <person name="Goodwin S."/>
            <person name="Spatafora J."/>
            <person name="Crous P."/>
            <person name="Grigoriev I."/>
        </authorList>
    </citation>
    <scope>NUCLEOTIDE SEQUENCE</scope>
    <source>
        <strain evidence="3">CBS 123094</strain>
    </source>
</reference>
<dbReference type="InterPro" id="IPR004352">
    <property type="entry name" value="GH114_TIM-barrel"/>
</dbReference>
<dbReference type="AlphaFoldDB" id="A0A6A5WFK9"/>
<proteinExistence type="predicted"/>
<name>A0A6A5WFK9_9PLEO</name>
<keyword evidence="4" id="KW-1185">Reference proteome</keyword>
<evidence type="ECO:0000313" key="4">
    <source>
        <dbReference type="Proteomes" id="UP000799779"/>
    </source>
</evidence>
<dbReference type="GO" id="GO:0016787">
    <property type="term" value="F:hydrolase activity"/>
    <property type="evidence" value="ECO:0007669"/>
    <property type="project" value="UniProtKB-KW"/>
</dbReference>